<dbReference type="EMBL" id="JADYXP020000002">
    <property type="protein sequence ID" value="KAL0131714.1"/>
    <property type="molecule type" value="Genomic_DNA"/>
</dbReference>
<sequence length="187" mass="21197">MKRVSKCITQNVNQFTAKTIKPEIQRLDASVNFFFNCVRNYRRPGLVKVYSWQDTQRKCTPKFHEFPRDPPALSTSAKLCWVVMFIVKSALAAALVCWTCTEGFWGDSTGTEDLYYRMTSVILPDRPTRLPHLEGIKSTACVAYNRVVLKGMDVIVGVSREAHRRLRGLLFPCGTTEETGRKADGTI</sequence>
<comment type="subcellular location">
    <subcellularLocation>
        <location evidence="1">Mitochondrion inner membrane</location>
        <topology evidence="1">Single-pass membrane protein</topology>
    </subcellularLocation>
</comment>
<organism evidence="2 3">
    <name type="scientific">Cardiocondyla obscurior</name>
    <dbReference type="NCBI Taxonomy" id="286306"/>
    <lineage>
        <taxon>Eukaryota</taxon>
        <taxon>Metazoa</taxon>
        <taxon>Ecdysozoa</taxon>
        <taxon>Arthropoda</taxon>
        <taxon>Hexapoda</taxon>
        <taxon>Insecta</taxon>
        <taxon>Pterygota</taxon>
        <taxon>Neoptera</taxon>
        <taxon>Endopterygota</taxon>
        <taxon>Hymenoptera</taxon>
        <taxon>Apocrita</taxon>
        <taxon>Aculeata</taxon>
        <taxon>Formicoidea</taxon>
        <taxon>Formicidae</taxon>
        <taxon>Myrmicinae</taxon>
        <taxon>Cardiocondyla</taxon>
    </lineage>
</organism>
<keyword evidence="1" id="KW-0496">Mitochondrion</keyword>
<name>A0AAW2GWR8_9HYME</name>
<comment type="similarity">
    <text evidence="1">Belongs to the MICOS complex subunit Mic13 family.</text>
</comment>
<evidence type="ECO:0000313" key="2">
    <source>
        <dbReference type="EMBL" id="KAL0131714.1"/>
    </source>
</evidence>
<keyword evidence="1" id="KW-0999">Mitochondrion inner membrane</keyword>
<proteinExistence type="inferred from homology"/>
<reference evidence="2 3" key="1">
    <citation type="submission" date="2023-03" db="EMBL/GenBank/DDBJ databases">
        <title>High recombination rates correlate with genetic variation in Cardiocondyla obscurior ants.</title>
        <authorList>
            <person name="Errbii M."/>
        </authorList>
    </citation>
    <scope>NUCLEOTIDE SEQUENCE [LARGE SCALE GENOMIC DNA]</scope>
    <source>
        <strain evidence="2">Alpha-2009</strain>
        <tissue evidence="2">Whole body</tissue>
    </source>
</reference>
<evidence type="ECO:0000313" key="3">
    <source>
        <dbReference type="Proteomes" id="UP001430953"/>
    </source>
</evidence>
<protein>
    <recommendedName>
        <fullName evidence="1">MICOS complex subunit MIC13</fullName>
    </recommendedName>
</protein>
<dbReference type="AlphaFoldDB" id="A0AAW2GWR8"/>
<keyword evidence="3" id="KW-1185">Reference proteome</keyword>
<comment type="caution">
    <text evidence="2">The sequence shown here is derived from an EMBL/GenBank/DDBJ whole genome shotgun (WGS) entry which is preliminary data.</text>
</comment>
<dbReference type="Pfam" id="PF15884">
    <property type="entry name" value="QIL1"/>
    <property type="match status" value="1"/>
</dbReference>
<gene>
    <name evidence="2" type="ORF">PUN28_002932</name>
</gene>
<dbReference type="Proteomes" id="UP001430953">
    <property type="component" value="Unassembled WGS sequence"/>
</dbReference>
<dbReference type="GO" id="GO:0061617">
    <property type="term" value="C:MICOS complex"/>
    <property type="evidence" value="ECO:0007669"/>
    <property type="project" value="UniProtKB-UniRule"/>
</dbReference>
<accession>A0AAW2GWR8</accession>
<keyword evidence="1" id="KW-0472">Membrane</keyword>
<dbReference type="InterPro" id="IPR026769">
    <property type="entry name" value="Mic13"/>
</dbReference>
<comment type="function">
    <text evidence="1">Component of the MICOS complex, a large protein complex of the mitochondrial inner membrane that plays crucial roles in the maintenance of crista junctions, inner membrane architecture, and formation of contact sites to the outer membrane.</text>
</comment>
<evidence type="ECO:0000256" key="1">
    <source>
        <dbReference type="RuleBase" id="RU363009"/>
    </source>
</evidence>
<comment type="subunit">
    <text evidence="1">Component of the mitochondrial contact site and cristae organizing system (MICOS) complex.</text>
</comment>